<evidence type="ECO:0000256" key="6">
    <source>
        <dbReference type="ARBA" id="ARBA00049052"/>
    </source>
</evidence>
<comment type="catalytic activity">
    <reaction evidence="6">
        <text>propanoyl-CoA + oxaloacetate + H2O = (2S,3S)-2-methylcitrate + CoA + H(+)</text>
        <dbReference type="Rhea" id="RHEA:23780"/>
        <dbReference type="ChEBI" id="CHEBI:15377"/>
        <dbReference type="ChEBI" id="CHEBI:15378"/>
        <dbReference type="ChEBI" id="CHEBI:16452"/>
        <dbReference type="ChEBI" id="CHEBI:57287"/>
        <dbReference type="ChEBI" id="CHEBI:57392"/>
        <dbReference type="ChEBI" id="CHEBI:58853"/>
        <dbReference type="EC" id="2.3.3.5"/>
    </reaction>
</comment>
<evidence type="ECO:0000256" key="5">
    <source>
        <dbReference type="ARBA" id="ARBA00022679"/>
    </source>
</evidence>
<dbReference type="GO" id="GO:0005737">
    <property type="term" value="C:cytoplasm"/>
    <property type="evidence" value="ECO:0007669"/>
    <property type="project" value="InterPro"/>
</dbReference>
<dbReference type="Proteomes" id="UP000242317">
    <property type="component" value="Unassembled WGS sequence"/>
</dbReference>
<dbReference type="PANTHER" id="PTHR11739">
    <property type="entry name" value="CITRATE SYNTHASE"/>
    <property type="match status" value="1"/>
</dbReference>
<keyword evidence="5 8" id="KW-0808">Transferase</keyword>
<proteinExistence type="inferred from homology"/>
<dbReference type="InterPro" id="IPR016142">
    <property type="entry name" value="Citrate_synth-like_lrg_a-sub"/>
</dbReference>
<evidence type="ECO:0000256" key="9">
    <source>
        <dbReference type="PIRSR" id="PIRSR001369-1"/>
    </source>
</evidence>
<dbReference type="InterPro" id="IPR019810">
    <property type="entry name" value="Citrate_synthase_AS"/>
</dbReference>
<evidence type="ECO:0000256" key="7">
    <source>
        <dbReference type="ARBA" id="ARBA00049288"/>
    </source>
</evidence>
<dbReference type="InterPro" id="IPR002020">
    <property type="entry name" value="Citrate_synthase"/>
</dbReference>
<dbReference type="CDD" id="cd06108">
    <property type="entry name" value="Ec2MCS_like"/>
    <property type="match status" value="1"/>
</dbReference>
<accession>A0A1G6GK93</accession>
<evidence type="ECO:0000313" key="11">
    <source>
        <dbReference type="EMBL" id="SDB82452.1"/>
    </source>
</evidence>
<dbReference type="GO" id="GO:0036440">
    <property type="term" value="F:citrate synthase activity"/>
    <property type="evidence" value="ECO:0007669"/>
    <property type="project" value="UniProtKB-EC"/>
</dbReference>
<evidence type="ECO:0000256" key="10">
    <source>
        <dbReference type="RuleBase" id="RU003406"/>
    </source>
</evidence>
<comment type="pathway">
    <text evidence="1">Carbohydrate metabolism; tricarboxylic acid cycle; isocitrate from oxaloacetate: step 1/2.</text>
</comment>
<dbReference type="UniPathway" id="UPA00223">
    <property type="reaction ID" value="UER00717"/>
</dbReference>
<comment type="catalytic activity">
    <reaction evidence="7">
        <text>oxaloacetate + acetyl-CoA + H2O = citrate + CoA + H(+)</text>
        <dbReference type="Rhea" id="RHEA:16845"/>
        <dbReference type="ChEBI" id="CHEBI:15377"/>
        <dbReference type="ChEBI" id="CHEBI:15378"/>
        <dbReference type="ChEBI" id="CHEBI:16452"/>
        <dbReference type="ChEBI" id="CHEBI:16947"/>
        <dbReference type="ChEBI" id="CHEBI:57287"/>
        <dbReference type="ChEBI" id="CHEBI:57288"/>
        <dbReference type="EC" id="2.3.3.16"/>
    </reaction>
</comment>
<dbReference type="PIRSF" id="PIRSF001369">
    <property type="entry name" value="Citrate_synth"/>
    <property type="match status" value="1"/>
</dbReference>
<dbReference type="GO" id="GO:0005975">
    <property type="term" value="P:carbohydrate metabolic process"/>
    <property type="evidence" value="ECO:0007669"/>
    <property type="project" value="TreeGrafter"/>
</dbReference>
<dbReference type="Gene3D" id="1.10.580.10">
    <property type="entry name" value="Citrate Synthase, domain 1"/>
    <property type="match status" value="1"/>
</dbReference>
<dbReference type="PROSITE" id="PS00480">
    <property type="entry name" value="CITRATE_SYNTHASE"/>
    <property type="match status" value="1"/>
</dbReference>
<dbReference type="PANTHER" id="PTHR11739:SF25">
    <property type="entry name" value="CITRATE SYNTHASE-RELATED PROTEIN DDB_G0287281"/>
    <property type="match status" value="1"/>
</dbReference>
<organism evidence="11 12">
    <name type="scientific">Acinetobacter marinus</name>
    <dbReference type="NCBI Taxonomy" id="281375"/>
    <lineage>
        <taxon>Bacteria</taxon>
        <taxon>Pseudomonadati</taxon>
        <taxon>Pseudomonadota</taxon>
        <taxon>Gammaproteobacteria</taxon>
        <taxon>Moraxellales</taxon>
        <taxon>Moraxellaceae</taxon>
        <taxon>Acinetobacter</taxon>
    </lineage>
</organism>
<evidence type="ECO:0000256" key="1">
    <source>
        <dbReference type="ARBA" id="ARBA00004751"/>
    </source>
</evidence>
<dbReference type="GO" id="GO:0006099">
    <property type="term" value="P:tricarboxylic acid cycle"/>
    <property type="evidence" value="ECO:0007669"/>
    <property type="project" value="UniProtKB-UniPathway"/>
</dbReference>
<dbReference type="RefSeq" id="WP_092614464.1">
    <property type="nucleotide sequence ID" value="NZ_FMYK01000001.1"/>
</dbReference>
<dbReference type="InterPro" id="IPR024176">
    <property type="entry name" value="Citrate_synthase_bac-typ"/>
</dbReference>
<dbReference type="InterPro" id="IPR036969">
    <property type="entry name" value="Citrate_synthase_sf"/>
</dbReference>
<dbReference type="NCBIfam" id="TIGR01800">
    <property type="entry name" value="cit_synth_II"/>
    <property type="match status" value="1"/>
</dbReference>
<dbReference type="GO" id="GO:0019679">
    <property type="term" value="P:propionate metabolic process, methylcitrate cycle"/>
    <property type="evidence" value="ECO:0007669"/>
    <property type="project" value="TreeGrafter"/>
</dbReference>
<name>A0A1G6GK93_9GAMM</name>
<evidence type="ECO:0000256" key="3">
    <source>
        <dbReference type="ARBA" id="ARBA00010566"/>
    </source>
</evidence>
<keyword evidence="4" id="KW-0816">Tricarboxylic acid cycle</keyword>
<dbReference type="InterPro" id="IPR016143">
    <property type="entry name" value="Citrate_synth-like_sm_a-sub"/>
</dbReference>
<evidence type="ECO:0000256" key="2">
    <source>
        <dbReference type="ARBA" id="ARBA00005026"/>
    </source>
</evidence>
<dbReference type="EMBL" id="FMYK01000001">
    <property type="protein sequence ID" value="SDB82452.1"/>
    <property type="molecule type" value="Genomic_DNA"/>
</dbReference>
<reference evidence="12" key="1">
    <citation type="submission" date="2016-09" db="EMBL/GenBank/DDBJ databases">
        <authorList>
            <person name="Varghese N."/>
            <person name="Submissions S."/>
        </authorList>
    </citation>
    <scope>NUCLEOTIDE SEQUENCE [LARGE SCALE GENOMIC DNA]</scope>
    <source>
        <strain evidence="12">ANC 3699</strain>
    </source>
</reference>
<dbReference type="PRINTS" id="PR00143">
    <property type="entry name" value="CITRTSNTHASE"/>
</dbReference>
<evidence type="ECO:0000256" key="8">
    <source>
        <dbReference type="PIRNR" id="PIRNR001369"/>
    </source>
</evidence>
<dbReference type="FunFam" id="1.10.230.10:FF:000003">
    <property type="entry name" value="Citrate synthase"/>
    <property type="match status" value="1"/>
</dbReference>
<dbReference type="AlphaFoldDB" id="A0A1G6GK93"/>
<evidence type="ECO:0000313" key="12">
    <source>
        <dbReference type="Proteomes" id="UP000242317"/>
    </source>
</evidence>
<dbReference type="OrthoDB" id="9800864at2"/>
<dbReference type="Gene3D" id="1.10.230.10">
    <property type="entry name" value="Cytochrome P450-Terp, domain 2"/>
    <property type="match status" value="1"/>
</dbReference>
<feature type="active site" evidence="9">
    <location>
        <position position="312"/>
    </location>
</feature>
<sequence>MAEGKVLSGAGLRGQVAGKTALSTVGKSGAGLTYRGYDVQDLAEHCQFEEVAYLILYGELPTQAQLDAYKTKLKGLRSLPQALKEVLERIPADAHPMDVMRTGCSMLGNLETETSFDQQHDATDRLLAVFPSIITYWYRFSHDGVRIDENTDDDSIGAHFLHLLHGKKPNALHEQVMNVSLILYAEHEFNASTFTARVCASTLSDMHSCITGAIGTLRGPLHGGANEAAMDMIENWKSADEAEREMMGMLERKEKIMGFGHAIYKDSDPRNAIIKIWSEKLANDVGDTVLYPVSVRCEEVMWREKKLFCNADFFHASAYHFMGIATKLFTPIFVMSRLTGWAAHVMEQRADNRIIRPSAEYTGYDLRKVVPIAER</sequence>
<keyword evidence="12" id="KW-1185">Reference proteome</keyword>
<feature type="active site" evidence="9">
    <location>
        <position position="261"/>
    </location>
</feature>
<protein>
    <recommendedName>
        <fullName evidence="8">Citrate synthase</fullName>
    </recommendedName>
</protein>
<gene>
    <name evidence="11" type="ORF">SAMN05421749_101100</name>
</gene>
<dbReference type="InterPro" id="IPR011278">
    <property type="entry name" value="2-MeCitrate/Citrate_synth_II"/>
</dbReference>
<dbReference type="SUPFAM" id="SSF48256">
    <property type="entry name" value="Citrate synthase"/>
    <property type="match status" value="1"/>
</dbReference>
<comment type="pathway">
    <text evidence="2">Organic acid metabolism; propanoate degradation.</text>
</comment>
<dbReference type="Pfam" id="PF00285">
    <property type="entry name" value="Citrate_synt"/>
    <property type="match status" value="1"/>
</dbReference>
<evidence type="ECO:0000256" key="4">
    <source>
        <dbReference type="ARBA" id="ARBA00022532"/>
    </source>
</evidence>
<comment type="similarity">
    <text evidence="3 8 10">Belongs to the citrate synthase family.</text>
</comment>
<dbReference type="GO" id="GO:0050440">
    <property type="term" value="F:2-methylcitrate synthase activity"/>
    <property type="evidence" value="ECO:0007669"/>
    <property type="project" value="UniProtKB-EC"/>
</dbReference>
<dbReference type="NCBIfam" id="NF009006">
    <property type="entry name" value="PRK12351.1"/>
    <property type="match status" value="1"/>
</dbReference>